<evidence type="ECO:0000259" key="2">
    <source>
        <dbReference type="PROSITE" id="PS50943"/>
    </source>
</evidence>
<protein>
    <submittedName>
        <fullName evidence="3">Helix-turn-helix domain-containing protein</fullName>
    </submittedName>
</protein>
<dbReference type="Proteomes" id="UP001164803">
    <property type="component" value="Chromosome"/>
</dbReference>
<dbReference type="InterPro" id="IPR010982">
    <property type="entry name" value="Lambda_DNA-bd_dom_sf"/>
</dbReference>
<dbReference type="InterPro" id="IPR001387">
    <property type="entry name" value="Cro/C1-type_HTH"/>
</dbReference>
<dbReference type="PROSITE" id="PS50943">
    <property type="entry name" value="HTH_CROC1"/>
    <property type="match status" value="1"/>
</dbReference>
<evidence type="ECO:0000313" key="3">
    <source>
        <dbReference type="EMBL" id="WAH38576.1"/>
    </source>
</evidence>
<feature type="domain" description="HTH cro/C1-type" evidence="2">
    <location>
        <begin position="13"/>
        <end position="63"/>
    </location>
</feature>
<dbReference type="PANTHER" id="PTHR46558">
    <property type="entry name" value="TRACRIPTIONAL REGULATORY PROTEIN-RELATED-RELATED"/>
    <property type="match status" value="1"/>
</dbReference>
<dbReference type="SUPFAM" id="SSF47413">
    <property type="entry name" value="lambda repressor-like DNA-binding domains"/>
    <property type="match status" value="1"/>
</dbReference>
<dbReference type="Pfam" id="PF01381">
    <property type="entry name" value="HTH_3"/>
    <property type="match status" value="1"/>
</dbReference>
<dbReference type="EMBL" id="CP104064">
    <property type="protein sequence ID" value="WAH38576.1"/>
    <property type="molecule type" value="Genomic_DNA"/>
</dbReference>
<keyword evidence="1" id="KW-0238">DNA-binding</keyword>
<evidence type="ECO:0000256" key="1">
    <source>
        <dbReference type="ARBA" id="ARBA00023125"/>
    </source>
</evidence>
<accession>A0ABY6Z8U1</accession>
<dbReference type="PANTHER" id="PTHR46558:SF13">
    <property type="entry name" value="HTH-TYPE TRANSCRIPTIONAL REGULATOR IMMR"/>
    <property type="match status" value="1"/>
</dbReference>
<evidence type="ECO:0000313" key="4">
    <source>
        <dbReference type="Proteomes" id="UP001164803"/>
    </source>
</evidence>
<name>A0ABY6Z8U1_9BACL</name>
<organism evidence="3 4">
    <name type="scientific">Alicyclobacillus dauci</name>
    <dbReference type="NCBI Taxonomy" id="1475485"/>
    <lineage>
        <taxon>Bacteria</taxon>
        <taxon>Bacillati</taxon>
        <taxon>Bacillota</taxon>
        <taxon>Bacilli</taxon>
        <taxon>Bacillales</taxon>
        <taxon>Alicyclobacillaceae</taxon>
        <taxon>Alicyclobacillus</taxon>
    </lineage>
</organism>
<gene>
    <name evidence="3" type="ORF">NZD86_08890</name>
</gene>
<dbReference type="RefSeq" id="WP_268046156.1">
    <property type="nucleotide sequence ID" value="NZ_CP104064.1"/>
</dbReference>
<dbReference type="CDD" id="cd00093">
    <property type="entry name" value="HTH_XRE"/>
    <property type="match status" value="1"/>
</dbReference>
<keyword evidence="4" id="KW-1185">Reference proteome</keyword>
<dbReference type="SMART" id="SM00530">
    <property type="entry name" value="HTH_XRE"/>
    <property type="match status" value="1"/>
</dbReference>
<sequence length="134" mass="15570">MASFAQRFKELREKRWTQDEAAEALGVSRSTIAGYESDTKGRIPRQDTLRKIADVFGVSVDYLLGRDDPSTKTEDDHVSPEEREFLDWVKEHVTGTFFYDFDKSPEESKREMMRGLKLIYEMEKGRKPGQKQGE</sequence>
<proteinExistence type="predicted"/>
<reference evidence="3" key="1">
    <citation type="submission" date="2022-08" db="EMBL/GenBank/DDBJ databases">
        <title>Alicyclobacillus dauci DSM2870, complete genome.</title>
        <authorList>
            <person name="Wang Q."/>
            <person name="Cai R."/>
            <person name="Wang Z."/>
        </authorList>
    </citation>
    <scope>NUCLEOTIDE SEQUENCE</scope>
    <source>
        <strain evidence="3">DSM 28700</strain>
    </source>
</reference>
<dbReference type="Gene3D" id="1.10.260.40">
    <property type="entry name" value="lambda repressor-like DNA-binding domains"/>
    <property type="match status" value="1"/>
</dbReference>